<dbReference type="Proteomes" id="UP001066276">
    <property type="component" value="Chromosome 7"/>
</dbReference>
<comment type="caution">
    <text evidence="1">The sequence shown here is derived from an EMBL/GenBank/DDBJ whole genome shotgun (WGS) entry which is preliminary data.</text>
</comment>
<sequence length="163" mass="17958">MFSIAGGTDSTEVKKQKKQVTLCQFTELPCRGGEIHRSQLPILAPRNVEDKSRVSVCQLAQPALQWKPSGWHKSQARRSLEGPALVWCPSPSPQWAPLSSWRSARLTEMSASALYTAINSRNDAINTKDVTRSVSCTSAILKLVPAVSPEENPTPGRKGPWHR</sequence>
<evidence type="ECO:0000313" key="2">
    <source>
        <dbReference type="Proteomes" id="UP001066276"/>
    </source>
</evidence>
<reference evidence="1" key="1">
    <citation type="journal article" date="2022" name="bioRxiv">
        <title>Sequencing and chromosome-scale assembly of the giantPleurodeles waltlgenome.</title>
        <authorList>
            <person name="Brown T."/>
            <person name="Elewa A."/>
            <person name="Iarovenko S."/>
            <person name="Subramanian E."/>
            <person name="Araus A.J."/>
            <person name="Petzold A."/>
            <person name="Susuki M."/>
            <person name="Suzuki K.-i.T."/>
            <person name="Hayashi T."/>
            <person name="Toyoda A."/>
            <person name="Oliveira C."/>
            <person name="Osipova E."/>
            <person name="Leigh N.D."/>
            <person name="Simon A."/>
            <person name="Yun M.H."/>
        </authorList>
    </citation>
    <scope>NUCLEOTIDE SEQUENCE</scope>
    <source>
        <strain evidence="1">20211129_DDA</strain>
        <tissue evidence="1">Liver</tissue>
    </source>
</reference>
<accession>A0AAV7PXQ8</accession>
<name>A0AAV7PXQ8_PLEWA</name>
<gene>
    <name evidence="1" type="ORF">NDU88_010324</name>
</gene>
<dbReference type="AlphaFoldDB" id="A0AAV7PXQ8"/>
<dbReference type="EMBL" id="JANPWB010000011">
    <property type="protein sequence ID" value="KAJ1131994.1"/>
    <property type="molecule type" value="Genomic_DNA"/>
</dbReference>
<organism evidence="1 2">
    <name type="scientific">Pleurodeles waltl</name>
    <name type="common">Iberian ribbed newt</name>
    <dbReference type="NCBI Taxonomy" id="8319"/>
    <lineage>
        <taxon>Eukaryota</taxon>
        <taxon>Metazoa</taxon>
        <taxon>Chordata</taxon>
        <taxon>Craniata</taxon>
        <taxon>Vertebrata</taxon>
        <taxon>Euteleostomi</taxon>
        <taxon>Amphibia</taxon>
        <taxon>Batrachia</taxon>
        <taxon>Caudata</taxon>
        <taxon>Salamandroidea</taxon>
        <taxon>Salamandridae</taxon>
        <taxon>Pleurodelinae</taxon>
        <taxon>Pleurodeles</taxon>
    </lineage>
</organism>
<evidence type="ECO:0000313" key="1">
    <source>
        <dbReference type="EMBL" id="KAJ1131994.1"/>
    </source>
</evidence>
<proteinExistence type="predicted"/>
<protein>
    <submittedName>
        <fullName evidence="1">Uncharacterized protein</fullName>
    </submittedName>
</protein>
<keyword evidence="2" id="KW-1185">Reference proteome</keyword>